<dbReference type="Proteomes" id="UP000643403">
    <property type="component" value="Unassembled WGS sequence"/>
</dbReference>
<dbReference type="Pfam" id="PF00355">
    <property type="entry name" value="Rieske"/>
    <property type="match status" value="1"/>
</dbReference>
<keyword evidence="7" id="KW-1185">Reference proteome</keyword>
<dbReference type="RefSeq" id="WP_189446660.1">
    <property type="nucleotide sequence ID" value="NZ_BMXY01000001.1"/>
</dbReference>
<keyword evidence="2" id="KW-0479">Metal-binding</keyword>
<protein>
    <submittedName>
        <fullName evidence="6">Benzene 1,2-dioxygenase ferredoxin</fullName>
    </submittedName>
</protein>
<dbReference type="InterPro" id="IPR017941">
    <property type="entry name" value="Rieske_2Fe-2S"/>
</dbReference>
<evidence type="ECO:0000256" key="1">
    <source>
        <dbReference type="ARBA" id="ARBA00022714"/>
    </source>
</evidence>
<keyword evidence="4" id="KW-0411">Iron-sulfur</keyword>
<dbReference type="CDD" id="cd03528">
    <property type="entry name" value="Rieske_RO_ferredoxin"/>
    <property type="match status" value="1"/>
</dbReference>
<evidence type="ECO:0000256" key="4">
    <source>
        <dbReference type="ARBA" id="ARBA00023014"/>
    </source>
</evidence>
<keyword evidence="1" id="KW-0001">2Fe-2S</keyword>
<dbReference type="InterPro" id="IPR036922">
    <property type="entry name" value="Rieske_2Fe-2S_sf"/>
</dbReference>
<dbReference type="EMBL" id="BMXY01000001">
    <property type="protein sequence ID" value="GGZ54069.1"/>
    <property type="molecule type" value="Genomic_DNA"/>
</dbReference>
<evidence type="ECO:0000256" key="2">
    <source>
        <dbReference type="ARBA" id="ARBA00022723"/>
    </source>
</evidence>
<sequence>MSLDGWVRVAATSELLPGETRVAWDGDTPILVVNFDGRFYALEDRCTHEDYELSAGPFDPADGTIECMLHGARFDVRDGRPQCGPAYVPVRTFSVRVEDGAVWTRDDR</sequence>
<reference evidence="7" key="1">
    <citation type="journal article" date="2019" name="Int. J. Syst. Evol. Microbiol.">
        <title>The Global Catalogue of Microorganisms (GCM) 10K type strain sequencing project: providing services to taxonomists for standard genome sequencing and annotation.</title>
        <authorList>
            <consortium name="The Broad Institute Genomics Platform"/>
            <consortium name="The Broad Institute Genome Sequencing Center for Infectious Disease"/>
            <person name="Wu L."/>
            <person name="Ma J."/>
        </authorList>
    </citation>
    <scope>NUCLEOTIDE SEQUENCE [LARGE SCALE GENOMIC DNA]</scope>
    <source>
        <strain evidence="7">KCTC 22558</strain>
    </source>
</reference>
<dbReference type="SUPFAM" id="SSF50022">
    <property type="entry name" value="ISP domain"/>
    <property type="match status" value="1"/>
</dbReference>
<name>A0ABQ3BTB3_9GAMM</name>
<accession>A0ABQ3BTB3</accession>
<evidence type="ECO:0000313" key="6">
    <source>
        <dbReference type="EMBL" id="GGZ54069.1"/>
    </source>
</evidence>
<gene>
    <name evidence="6" type="primary">bedB</name>
    <name evidence="6" type="ORF">GCM10008101_04040</name>
</gene>
<keyword evidence="3" id="KW-0408">Iron</keyword>
<evidence type="ECO:0000256" key="3">
    <source>
        <dbReference type="ARBA" id="ARBA00023004"/>
    </source>
</evidence>
<comment type="caution">
    <text evidence="6">The sequence shown here is derived from an EMBL/GenBank/DDBJ whole genome shotgun (WGS) entry which is preliminary data.</text>
</comment>
<dbReference type="Gene3D" id="2.102.10.10">
    <property type="entry name" value="Rieske [2Fe-2S] iron-sulphur domain"/>
    <property type="match status" value="1"/>
</dbReference>
<feature type="domain" description="Rieske" evidence="5">
    <location>
        <begin position="7"/>
        <end position="104"/>
    </location>
</feature>
<dbReference type="PROSITE" id="PS51296">
    <property type="entry name" value="RIESKE"/>
    <property type="match status" value="1"/>
</dbReference>
<dbReference type="PANTHER" id="PTHR21496">
    <property type="entry name" value="FERREDOXIN-RELATED"/>
    <property type="match status" value="1"/>
</dbReference>
<evidence type="ECO:0000259" key="5">
    <source>
        <dbReference type="PROSITE" id="PS51296"/>
    </source>
</evidence>
<dbReference type="PANTHER" id="PTHR21496:SF23">
    <property type="entry name" value="3-PHENYLPROPIONATE_CINNAMIC ACID DIOXYGENASE FERREDOXIN SUBUNIT"/>
    <property type="match status" value="1"/>
</dbReference>
<proteinExistence type="predicted"/>
<evidence type="ECO:0000313" key="7">
    <source>
        <dbReference type="Proteomes" id="UP000643403"/>
    </source>
</evidence>
<organism evidence="6 7">
    <name type="scientific">Cognatilysobacter xinjiangensis</name>
    <dbReference type="NCBI Taxonomy" id="546892"/>
    <lineage>
        <taxon>Bacteria</taxon>
        <taxon>Pseudomonadati</taxon>
        <taxon>Pseudomonadota</taxon>
        <taxon>Gammaproteobacteria</taxon>
        <taxon>Lysobacterales</taxon>
        <taxon>Lysobacteraceae</taxon>
        <taxon>Cognatilysobacter</taxon>
    </lineage>
</organism>